<evidence type="ECO:0000313" key="2">
    <source>
        <dbReference type="EMBL" id="ORC89596.1"/>
    </source>
</evidence>
<proteinExistence type="predicted"/>
<feature type="compositionally biased region" description="Basic residues" evidence="1">
    <location>
        <begin position="171"/>
        <end position="182"/>
    </location>
</feature>
<comment type="caution">
    <text evidence="2">The sequence shown here is derived from an EMBL/GenBank/DDBJ whole genome shotgun (WGS) entry which is preliminary data.</text>
</comment>
<name>A0A1X0NY21_9TRYP</name>
<reference evidence="2 3" key="1">
    <citation type="submission" date="2017-03" db="EMBL/GenBank/DDBJ databases">
        <title>An alternative strategy for trypanosome survival in the mammalian bloodstream revealed through genome and transcriptome analysis of the ubiquitous bovine parasite Trypanosoma (Megatrypanum) theileri.</title>
        <authorList>
            <person name="Kelly S."/>
            <person name="Ivens A."/>
            <person name="Mott A."/>
            <person name="O'Neill E."/>
            <person name="Emms D."/>
            <person name="Macleod O."/>
            <person name="Voorheis P."/>
            <person name="Matthews J."/>
            <person name="Matthews K."/>
            <person name="Carrington M."/>
        </authorList>
    </citation>
    <scope>NUCLEOTIDE SEQUENCE [LARGE SCALE GENOMIC DNA]</scope>
    <source>
        <strain evidence="2">Edinburgh</strain>
    </source>
</reference>
<dbReference type="RefSeq" id="XP_028883662.1">
    <property type="nucleotide sequence ID" value="XM_029024839.1"/>
</dbReference>
<dbReference type="EMBL" id="NBCO01000011">
    <property type="protein sequence ID" value="ORC89596.1"/>
    <property type="molecule type" value="Genomic_DNA"/>
</dbReference>
<dbReference type="STRING" id="67003.A0A1X0NY21"/>
<dbReference type="Proteomes" id="UP000192257">
    <property type="component" value="Unassembled WGS sequence"/>
</dbReference>
<dbReference type="GO" id="GO:0005852">
    <property type="term" value="C:eukaryotic translation initiation factor 3 complex"/>
    <property type="evidence" value="ECO:0007669"/>
    <property type="project" value="InterPro"/>
</dbReference>
<protein>
    <submittedName>
        <fullName evidence="2">Uncharacterized protein</fullName>
    </submittedName>
</protein>
<dbReference type="VEuPathDB" id="TriTrypDB:TM35_000111300"/>
<organism evidence="2 3">
    <name type="scientific">Trypanosoma theileri</name>
    <dbReference type="NCBI Taxonomy" id="67003"/>
    <lineage>
        <taxon>Eukaryota</taxon>
        <taxon>Discoba</taxon>
        <taxon>Euglenozoa</taxon>
        <taxon>Kinetoplastea</taxon>
        <taxon>Metakinetoplastina</taxon>
        <taxon>Trypanosomatida</taxon>
        <taxon>Trypanosomatidae</taxon>
        <taxon>Trypanosoma</taxon>
    </lineage>
</organism>
<dbReference type="OrthoDB" id="251291at2759"/>
<dbReference type="InterPro" id="IPR013906">
    <property type="entry name" value="eIF3j"/>
</dbReference>
<feature type="compositionally biased region" description="Acidic residues" evidence="1">
    <location>
        <begin position="1"/>
        <end position="24"/>
    </location>
</feature>
<evidence type="ECO:0000313" key="3">
    <source>
        <dbReference type="Proteomes" id="UP000192257"/>
    </source>
</evidence>
<keyword evidence="3" id="KW-1185">Reference proteome</keyword>
<dbReference type="Pfam" id="PF08597">
    <property type="entry name" value="eIF3_subunit"/>
    <property type="match status" value="1"/>
</dbReference>
<sequence>MDEEYDDYDEYNDAADDWEAEAAEEEAREKEMLEQKALMEELKLQKRIKAPARGKKEEVEEEEMLPSDITRALNDMIEKASSAAEMIYLNKDSSNDGKTCAIIADMPINTPEEATMLGEAIANRVLEYSTSSHFNALVEAIFKDLQNEFKTPASINAEVGQLRVASEEAKRRAKKAKKTKGGHHNDDTAANENVEGITTHDAVGFHKVEDKTFTGGVHDDDYDFI</sequence>
<dbReference type="GO" id="GO:0003743">
    <property type="term" value="F:translation initiation factor activity"/>
    <property type="evidence" value="ECO:0007669"/>
    <property type="project" value="InterPro"/>
</dbReference>
<feature type="region of interest" description="Disordered" evidence="1">
    <location>
        <begin position="1"/>
        <end position="32"/>
    </location>
</feature>
<feature type="region of interest" description="Disordered" evidence="1">
    <location>
        <begin position="167"/>
        <end position="190"/>
    </location>
</feature>
<accession>A0A1X0NY21</accession>
<gene>
    <name evidence="2" type="ORF">TM35_000111300</name>
</gene>
<dbReference type="AlphaFoldDB" id="A0A1X0NY21"/>
<evidence type="ECO:0000256" key="1">
    <source>
        <dbReference type="SAM" id="MobiDB-lite"/>
    </source>
</evidence>
<dbReference type="GeneID" id="39984619"/>